<dbReference type="GO" id="GO:0008270">
    <property type="term" value="F:zinc ion binding"/>
    <property type="evidence" value="ECO:0007669"/>
    <property type="project" value="UniProtKB-KW"/>
</dbReference>
<dbReference type="SUPFAM" id="SSF57850">
    <property type="entry name" value="RING/U-box"/>
    <property type="match status" value="1"/>
</dbReference>
<evidence type="ECO:0000313" key="9">
    <source>
        <dbReference type="Proteomes" id="UP000324800"/>
    </source>
</evidence>
<evidence type="ECO:0000259" key="7">
    <source>
        <dbReference type="PROSITE" id="PS50089"/>
    </source>
</evidence>
<organism evidence="8 9">
    <name type="scientific">Streblomastix strix</name>
    <dbReference type="NCBI Taxonomy" id="222440"/>
    <lineage>
        <taxon>Eukaryota</taxon>
        <taxon>Metamonada</taxon>
        <taxon>Preaxostyla</taxon>
        <taxon>Oxymonadida</taxon>
        <taxon>Streblomastigidae</taxon>
        <taxon>Streblomastix</taxon>
    </lineage>
</organism>
<protein>
    <recommendedName>
        <fullName evidence="7">RING-type domain-containing protein</fullName>
    </recommendedName>
</protein>
<evidence type="ECO:0000256" key="2">
    <source>
        <dbReference type="ARBA" id="ARBA00022723"/>
    </source>
</evidence>
<feature type="domain" description="RING-type" evidence="7">
    <location>
        <begin position="34"/>
        <end position="74"/>
    </location>
</feature>
<comment type="caution">
    <text evidence="8">The sequence shown here is derived from an EMBL/GenBank/DDBJ whole genome shotgun (WGS) entry which is preliminary data.</text>
</comment>
<evidence type="ECO:0000256" key="6">
    <source>
        <dbReference type="PROSITE-ProRule" id="PRU00175"/>
    </source>
</evidence>
<accession>A0A5J4VS64</accession>
<evidence type="ECO:0000256" key="3">
    <source>
        <dbReference type="ARBA" id="ARBA00022771"/>
    </source>
</evidence>
<dbReference type="OrthoDB" id="1681166at2759"/>
<dbReference type="AlphaFoldDB" id="A0A5J4VS64"/>
<evidence type="ECO:0000256" key="4">
    <source>
        <dbReference type="ARBA" id="ARBA00022786"/>
    </source>
</evidence>
<dbReference type="InterPro" id="IPR013083">
    <property type="entry name" value="Znf_RING/FYVE/PHD"/>
</dbReference>
<dbReference type="InterPro" id="IPR001841">
    <property type="entry name" value="Znf_RING"/>
</dbReference>
<keyword evidence="2" id="KW-0479">Metal-binding</keyword>
<reference evidence="8 9" key="1">
    <citation type="submission" date="2019-03" db="EMBL/GenBank/DDBJ databases">
        <title>Single cell metagenomics reveals metabolic interactions within the superorganism composed of flagellate Streblomastix strix and complex community of Bacteroidetes bacteria on its surface.</title>
        <authorList>
            <person name="Treitli S.C."/>
            <person name="Kolisko M."/>
            <person name="Husnik F."/>
            <person name="Keeling P."/>
            <person name="Hampl V."/>
        </authorList>
    </citation>
    <scope>NUCLEOTIDE SEQUENCE [LARGE SCALE GENOMIC DNA]</scope>
    <source>
        <strain evidence="8">ST1C</strain>
    </source>
</reference>
<dbReference type="Pfam" id="PF12678">
    <property type="entry name" value="zf-rbx1"/>
    <property type="match status" value="1"/>
</dbReference>
<keyword evidence="5" id="KW-0862">Zinc</keyword>
<dbReference type="PROSITE" id="PS50089">
    <property type="entry name" value="ZF_RING_2"/>
    <property type="match status" value="1"/>
</dbReference>
<evidence type="ECO:0000313" key="8">
    <source>
        <dbReference type="EMBL" id="KAA6385454.1"/>
    </source>
</evidence>
<dbReference type="EMBL" id="SNRW01005259">
    <property type="protein sequence ID" value="KAA6385454.1"/>
    <property type="molecule type" value="Genomic_DNA"/>
</dbReference>
<sequence length="83" mass="9297">MSNDIQNDKQVAAQVESSQVPLCCLDMSQLDDPCFQCQLKGVECAECATGKCGHTFHYHCLYNWLKDSITCPQCGIPFEYADE</sequence>
<keyword evidence="4" id="KW-0833">Ubl conjugation pathway</keyword>
<dbReference type="Proteomes" id="UP000324800">
    <property type="component" value="Unassembled WGS sequence"/>
</dbReference>
<evidence type="ECO:0000256" key="5">
    <source>
        <dbReference type="ARBA" id="ARBA00022833"/>
    </source>
</evidence>
<evidence type="ECO:0000256" key="1">
    <source>
        <dbReference type="ARBA" id="ARBA00004906"/>
    </source>
</evidence>
<dbReference type="Gene3D" id="3.30.40.10">
    <property type="entry name" value="Zinc/RING finger domain, C3HC4 (zinc finger)"/>
    <property type="match status" value="1"/>
</dbReference>
<name>A0A5J4VS64_9EUKA</name>
<dbReference type="InterPro" id="IPR024766">
    <property type="entry name" value="Znf_RING_H2"/>
</dbReference>
<gene>
    <name evidence="8" type="ORF">EZS28_019018</name>
</gene>
<keyword evidence="3 6" id="KW-0863">Zinc-finger</keyword>
<proteinExistence type="predicted"/>
<comment type="pathway">
    <text evidence="1">Protein modification; protein ubiquitination.</text>
</comment>